<evidence type="ECO:0000256" key="1">
    <source>
        <dbReference type="ARBA" id="ARBA00004141"/>
    </source>
</evidence>
<feature type="transmembrane region" description="Helical" evidence="5">
    <location>
        <begin position="356"/>
        <end position="377"/>
    </location>
</feature>
<name>A0A7Z1IL42_9GAMM</name>
<reference evidence="7 8" key="1">
    <citation type="submission" date="2017-06" db="EMBL/GenBank/DDBJ databases">
        <title>Draft genome sequence of the halophilic bacterium Marinobacter vinifirmus FB1.</title>
        <authorList>
            <person name="Stepanov V.G."/>
            <person name="Roberts D.J."/>
            <person name="Fox G.E."/>
        </authorList>
    </citation>
    <scope>NUCLEOTIDE SEQUENCE [LARGE SCALE GENOMIC DNA]</scope>
    <source>
        <strain evidence="7 8">FB1</strain>
    </source>
</reference>
<dbReference type="PANTHER" id="PTHR37422">
    <property type="entry name" value="TEICHURONIC ACID BIOSYNTHESIS PROTEIN TUAE"/>
    <property type="match status" value="1"/>
</dbReference>
<feature type="transmembrane region" description="Helical" evidence="5">
    <location>
        <begin position="44"/>
        <end position="63"/>
    </location>
</feature>
<evidence type="ECO:0000256" key="5">
    <source>
        <dbReference type="SAM" id="Phobius"/>
    </source>
</evidence>
<dbReference type="GO" id="GO:0016020">
    <property type="term" value="C:membrane"/>
    <property type="evidence" value="ECO:0007669"/>
    <property type="project" value="UniProtKB-SubCell"/>
</dbReference>
<keyword evidence="8" id="KW-1185">Reference proteome</keyword>
<evidence type="ECO:0000256" key="3">
    <source>
        <dbReference type="ARBA" id="ARBA00022989"/>
    </source>
</evidence>
<evidence type="ECO:0000256" key="2">
    <source>
        <dbReference type="ARBA" id="ARBA00022692"/>
    </source>
</evidence>
<dbReference type="InterPro" id="IPR007016">
    <property type="entry name" value="O-antigen_ligase-rel_domated"/>
</dbReference>
<feature type="transmembrane region" description="Helical" evidence="5">
    <location>
        <begin position="136"/>
        <end position="161"/>
    </location>
</feature>
<feature type="transmembrane region" description="Helical" evidence="5">
    <location>
        <begin position="383"/>
        <end position="402"/>
    </location>
</feature>
<evidence type="ECO:0000259" key="6">
    <source>
        <dbReference type="Pfam" id="PF04932"/>
    </source>
</evidence>
<gene>
    <name evidence="7" type="ORF">B9Q17_01125</name>
</gene>
<dbReference type="AlphaFoldDB" id="A0A7Z1IL42"/>
<feature type="transmembrane region" description="Helical" evidence="5">
    <location>
        <begin position="208"/>
        <end position="225"/>
    </location>
</feature>
<feature type="transmembrane region" description="Helical" evidence="5">
    <location>
        <begin position="20"/>
        <end position="38"/>
    </location>
</feature>
<feature type="transmembrane region" description="Helical" evidence="5">
    <location>
        <begin position="231"/>
        <end position="249"/>
    </location>
</feature>
<proteinExistence type="predicted"/>
<feature type="transmembrane region" description="Helical" evidence="5">
    <location>
        <begin position="75"/>
        <end position="94"/>
    </location>
</feature>
<feature type="domain" description="O-antigen ligase-related" evidence="6">
    <location>
        <begin position="213"/>
        <end position="342"/>
    </location>
</feature>
<dbReference type="Pfam" id="PF04932">
    <property type="entry name" value="Wzy_C"/>
    <property type="match status" value="1"/>
</dbReference>
<comment type="subcellular location">
    <subcellularLocation>
        <location evidence="1">Membrane</location>
        <topology evidence="1">Multi-pass membrane protein</topology>
    </subcellularLocation>
</comment>
<evidence type="ECO:0000256" key="4">
    <source>
        <dbReference type="ARBA" id="ARBA00023136"/>
    </source>
</evidence>
<evidence type="ECO:0000313" key="7">
    <source>
        <dbReference type="EMBL" id="OZC34735.1"/>
    </source>
</evidence>
<dbReference type="EMBL" id="NEFY01000028">
    <property type="protein sequence ID" value="OZC34735.1"/>
    <property type="molecule type" value="Genomic_DNA"/>
</dbReference>
<dbReference type="PANTHER" id="PTHR37422:SF13">
    <property type="entry name" value="LIPOPOLYSACCHARIDE BIOSYNTHESIS PROTEIN PA4999-RELATED"/>
    <property type="match status" value="1"/>
</dbReference>
<keyword evidence="2 5" id="KW-0812">Transmembrane</keyword>
<dbReference type="Proteomes" id="UP000216984">
    <property type="component" value="Unassembled WGS sequence"/>
</dbReference>
<feature type="transmembrane region" description="Helical" evidence="5">
    <location>
        <begin position="106"/>
        <end position="124"/>
    </location>
</feature>
<accession>A0A7Z1IL42</accession>
<keyword evidence="4 5" id="KW-0472">Membrane</keyword>
<feature type="transmembrane region" description="Helical" evidence="5">
    <location>
        <begin position="256"/>
        <end position="277"/>
    </location>
</feature>
<feature type="transmembrane region" description="Helical" evidence="5">
    <location>
        <begin position="186"/>
        <end position="203"/>
    </location>
</feature>
<evidence type="ECO:0000313" key="8">
    <source>
        <dbReference type="Proteomes" id="UP000216984"/>
    </source>
</evidence>
<keyword evidence="3 5" id="KW-1133">Transmembrane helix</keyword>
<protein>
    <recommendedName>
        <fullName evidence="6">O-antigen ligase-related domain-containing protein</fullName>
    </recommendedName>
</protein>
<sequence length="414" mass="46944">MSKNHKVFRERFVSSQEQTILSVFVCFGLVSSIALPPLSVYGLGVYIVTFVSPLLALLVFMFWSKAPVFHFSALFPMLLGLMVCVSALFSWFMGFSSINTRDLVESIKYFQFFPYLLAIPFLGLKSVDIFHRGLFLSAVVVGCIGFFQVLGIGEFISRIYLGADSAHLDSLISGRRITLTGSDPNVGGVIAAFFCVYFFSMYAVSRKFLYVFFSIIFVFLCFLTQSRTALVALVFALSTYFLFFFRAFILYKFVFLVFGFFFLLSMIYFLDLSYLYLGFQYALEGRNNSLNVRLDNMVDAYYRFLQSPVVGLGPAKSSFSTIIDSEYALIIQRYGLLGVFLFFCYFVYLLKLAYSLVCNAWGGSLLIFTLISFMVMMTNNIFSGYQLMSLVVLLNVACILSLRVREAEAKEANL</sequence>
<feature type="transmembrane region" description="Helical" evidence="5">
    <location>
        <begin position="327"/>
        <end position="349"/>
    </location>
</feature>
<dbReference type="InterPro" id="IPR051533">
    <property type="entry name" value="WaaL-like"/>
</dbReference>
<comment type="caution">
    <text evidence="7">The sequence shown here is derived from an EMBL/GenBank/DDBJ whole genome shotgun (WGS) entry which is preliminary data.</text>
</comment>
<organism evidence="7 8">
    <name type="scientific">Marinobacter vinifirmus</name>
    <dbReference type="NCBI Taxonomy" id="355591"/>
    <lineage>
        <taxon>Bacteria</taxon>
        <taxon>Pseudomonadati</taxon>
        <taxon>Pseudomonadota</taxon>
        <taxon>Gammaproteobacteria</taxon>
        <taxon>Pseudomonadales</taxon>
        <taxon>Marinobacteraceae</taxon>
        <taxon>Marinobacter</taxon>
    </lineage>
</organism>